<keyword evidence="2" id="KW-1185">Reference proteome</keyword>
<dbReference type="HOGENOM" id="CLU_3149897_0_0_10"/>
<dbReference type="STRING" id="742726.HMPREF9448_00151"/>
<proteinExistence type="predicted"/>
<reference evidence="1 2" key="1">
    <citation type="submission" date="2012-08" db="EMBL/GenBank/DDBJ databases">
        <title>The Genome Sequence of Barnesiella intestinihominis YIT 11860.</title>
        <authorList>
            <consortium name="The Broad Institute Genome Sequencing Platform"/>
            <person name="Earl A."/>
            <person name="Ward D."/>
            <person name="Feldgarden M."/>
            <person name="Gevers D."/>
            <person name="Morotomi M."/>
            <person name="Walker B."/>
            <person name="Young S.K."/>
            <person name="Zeng Q."/>
            <person name="Gargeya S."/>
            <person name="Fitzgerald M."/>
            <person name="Haas B."/>
            <person name="Abouelleil A."/>
            <person name="Alvarado L."/>
            <person name="Arachchi H.M."/>
            <person name="Berlin A.M."/>
            <person name="Chapman S.B."/>
            <person name="Goldberg J."/>
            <person name="Griggs A."/>
            <person name="Gujja S."/>
            <person name="Hansen M."/>
            <person name="Howarth C."/>
            <person name="Imamovic A."/>
            <person name="Larimer J."/>
            <person name="McCowen C."/>
            <person name="Montmayeur A."/>
            <person name="Murphy C."/>
            <person name="Neiman D."/>
            <person name="Pearson M."/>
            <person name="Priest M."/>
            <person name="Roberts A."/>
            <person name="Saif S."/>
            <person name="Shea T."/>
            <person name="Sisk P."/>
            <person name="Sykes S."/>
            <person name="Wortman J."/>
            <person name="Nusbaum C."/>
            <person name="Birren B."/>
        </authorList>
    </citation>
    <scope>NUCLEOTIDE SEQUENCE [LARGE SCALE GENOMIC DNA]</scope>
    <source>
        <strain evidence="1 2">YIT 11860</strain>
    </source>
</reference>
<comment type="caution">
    <text evidence="1">The sequence shown here is derived from an EMBL/GenBank/DDBJ whole genome shotgun (WGS) entry which is preliminary data.</text>
</comment>
<accession>K0X363</accession>
<name>K0X363_9BACT</name>
<dbReference type="Proteomes" id="UP000006044">
    <property type="component" value="Unassembled WGS sequence"/>
</dbReference>
<evidence type="ECO:0000313" key="1">
    <source>
        <dbReference type="EMBL" id="EJZ65977.1"/>
    </source>
</evidence>
<gene>
    <name evidence="1" type="ORF">HMPREF9448_00151</name>
</gene>
<dbReference type="AlphaFoldDB" id="K0X363"/>
<protein>
    <submittedName>
        <fullName evidence="1">Uncharacterized protein</fullName>
    </submittedName>
</protein>
<sequence>MICKPDSILDDIWSKVKAVCIDYDLPDELRILKVMLRNKMSTGFCYLF</sequence>
<dbReference type="EMBL" id="ADLE01000001">
    <property type="protein sequence ID" value="EJZ65977.1"/>
    <property type="molecule type" value="Genomic_DNA"/>
</dbReference>
<organism evidence="1 2">
    <name type="scientific">Barnesiella intestinihominis YIT 11860</name>
    <dbReference type="NCBI Taxonomy" id="742726"/>
    <lineage>
        <taxon>Bacteria</taxon>
        <taxon>Pseudomonadati</taxon>
        <taxon>Bacteroidota</taxon>
        <taxon>Bacteroidia</taxon>
        <taxon>Bacteroidales</taxon>
        <taxon>Barnesiellaceae</taxon>
        <taxon>Barnesiella</taxon>
    </lineage>
</organism>
<evidence type="ECO:0000313" key="2">
    <source>
        <dbReference type="Proteomes" id="UP000006044"/>
    </source>
</evidence>